<comment type="caution">
    <text evidence="1">The sequence shown here is derived from an EMBL/GenBank/DDBJ whole genome shotgun (WGS) entry which is preliminary data.</text>
</comment>
<reference evidence="2" key="1">
    <citation type="submission" date="2020-01" db="EMBL/GenBank/DDBJ databases">
        <title>Sphingomonas sp. strain CSW-10.</title>
        <authorList>
            <person name="Chen W.-M."/>
        </authorList>
    </citation>
    <scope>NUCLEOTIDE SEQUENCE [LARGE SCALE GENOMIC DNA]</scope>
    <source>
        <strain evidence="2">CCP-1</strain>
    </source>
</reference>
<name>A0ABW9Y0Z2_9RHOB</name>
<gene>
    <name evidence="1" type="ORF">GU920_01210</name>
</gene>
<keyword evidence="2" id="KW-1185">Reference proteome</keyword>
<dbReference type="RefSeq" id="WP_161765122.1">
    <property type="nucleotide sequence ID" value="NZ_JAAATW010000001.1"/>
</dbReference>
<evidence type="ECO:0000313" key="2">
    <source>
        <dbReference type="Proteomes" id="UP001517376"/>
    </source>
</evidence>
<organism evidence="1 2">
    <name type="scientific">Paragemmobacter ruber</name>
    <dbReference type="NCBI Taxonomy" id="1985673"/>
    <lineage>
        <taxon>Bacteria</taxon>
        <taxon>Pseudomonadati</taxon>
        <taxon>Pseudomonadota</taxon>
        <taxon>Alphaproteobacteria</taxon>
        <taxon>Rhodobacterales</taxon>
        <taxon>Paracoccaceae</taxon>
        <taxon>Paragemmobacter</taxon>
    </lineage>
</organism>
<protein>
    <submittedName>
        <fullName evidence="1">Uncharacterized protein</fullName>
    </submittedName>
</protein>
<evidence type="ECO:0000313" key="1">
    <source>
        <dbReference type="EMBL" id="NBE06144.1"/>
    </source>
</evidence>
<proteinExistence type="predicted"/>
<sequence length="153" mass="16475">MLRRLIAPALALDLLPGMGAASEEGAKAPRAMWTAFECGTYAELARKADRASDHYATGLDAGRRFYAALEAGTITDEELSQHAPMILGSLNAGPSVDFILGRVFHYATDAARSDVSQEDQHGLPLPIKDWLLEPELIATKANMLYSAGNCDLL</sequence>
<dbReference type="Proteomes" id="UP001517376">
    <property type="component" value="Unassembled WGS sequence"/>
</dbReference>
<accession>A0ABW9Y0Z2</accession>
<dbReference type="EMBL" id="JAAATW010000001">
    <property type="protein sequence ID" value="NBE06144.1"/>
    <property type="molecule type" value="Genomic_DNA"/>
</dbReference>